<protein>
    <submittedName>
        <fullName evidence="1">Uncharacterized protein</fullName>
    </submittedName>
</protein>
<dbReference type="AlphaFoldDB" id="A0A069AXF0"/>
<organism evidence="1">
    <name type="scientific">Clostridioides difficile</name>
    <name type="common">Peptoclostridium difficile</name>
    <dbReference type="NCBI Taxonomy" id="1496"/>
    <lineage>
        <taxon>Bacteria</taxon>
        <taxon>Bacillati</taxon>
        <taxon>Bacillota</taxon>
        <taxon>Clostridia</taxon>
        <taxon>Peptostreptococcales</taxon>
        <taxon>Peptostreptococcaceae</taxon>
        <taxon>Clostridioides</taxon>
    </lineage>
</organism>
<proteinExistence type="predicted"/>
<evidence type="ECO:0000313" key="1">
    <source>
        <dbReference type="EMBL" id="CDT63719.1"/>
    </source>
</evidence>
<reference evidence="1" key="1">
    <citation type="submission" date="2014-07" db="EMBL/GenBank/DDBJ databases">
        <authorList>
            <person name="Monot Marc"/>
        </authorList>
    </citation>
    <scope>NUCLEOTIDE SEQUENCE</scope>
    <source>
        <strain evidence="1">7032989</strain>
    </source>
</reference>
<accession>A0A069AXF0</accession>
<dbReference type="RefSeq" id="WP_021363770.1">
    <property type="nucleotide sequence ID" value="NZ_CP037797.1"/>
</dbReference>
<dbReference type="EMBL" id="LK933316">
    <property type="protein sequence ID" value="CDT63719.1"/>
    <property type="molecule type" value="Genomic_DNA"/>
</dbReference>
<gene>
    <name evidence="1" type="ORF">BN1095_620007</name>
</gene>
<name>A0A069AXF0_CLODI</name>
<sequence length="60" mass="7253">MKYDIYYLQKDLRKKEIVLEELKAKETEKTSIKEIELKAKELLNMDYPKDGQIKYIDVDN</sequence>